<reference evidence="14 15" key="1">
    <citation type="submission" date="2019-10" db="EMBL/GenBank/DDBJ databases">
        <title>Corynebacterium sp novel species isolated from the respiratory tract of Marmot.</title>
        <authorList>
            <person name="Zhang G."/>
        </authorList>
    </citation>
    <scope>NUCLEOTIDE SEQUENCE [LARGE SCALE GENOMIC DNA]</scope>
    <source>
        <strain evidence="14 15">336</strain>
    </source>
</reference>
<keyword evidence="3" id="KW-0808">Transferase</keyword>
<dbReference type="PANTHER" id="PTHR43289:SF6">
    <property type="entry name" value="SERINE_THREONINE-PROTEIN KINASE NEKL-3"/>
    <property type="match status" value="1"/>
</dbReference>
<dbReference type="Pfam" id="PF03793">
    <property type="entry name" value="PASTA"/>
    <property type="match status" value="4"/>
</dbReference>
<accession>A0ABQ6VC57</accession>
<feature type="compositionally biased region" description="Polar residues" evidence="11">
    <location>
        <begin position="355"/>
        <end position="372"/>
    </location>
</feature>
<protein>
    <recommendedName>
        <fullName evidence="1">non-specific serine/threonine protein kinase</fullName>
        <ecNumber evidence="1">2.7.11.1</ecNumber>
    </recommendedName>
</protein>
<feature type="domain" description="PASTA" evidence="13">
    <location>
        <begin position="597"/>
        <end position="661"/>
    </location>
</feature>
<evidence type="ECO:0000256" key="11">
    <source>
        <dbReference type="SAM" id="MobiDB-lite"/>
    </source>
</evidence>
<organism evidence="14 15">
    <name type="scientific">Corynebacterium zhongnanshanii</name>
    <dbReference type="NCBI Taxonomy" id="2768834"/>
    <lineage>
        <taxon>Bacteria</taxon>
        <taxon>Bacillati</taxon>
        <taxon>Actinomycetota</taxon>
        <taxon>Actinomycetes</taxon>
        <taxon>Mycobacteriales</taxon>
        <taxon>Corynebacteriaceae</taxon>
        <taxon>Corynebacterium</taxon>
    </lineage>
</organism>
<dbReference type="Gene3D" id="1.10.510.10">
    <property type="entry name" value="Transferase(Phosphotransferase) domain 1"/>
    <property type="match status" value="1"/>
</dbReference>
<feature type="region of interest" description="Disordered" evidence="11">
    <location>
        <begin position="561"/>
        <end position="584"/>
    </location>
</feature>
<proteinExistence type="predicted"/>
<evidence type="ECO:0000256" key="1">
    <source>
        <dbReference type="ARBA" id="ARBA00012513"/>
    </source>
</evidence>
<dbReference type="InterPro" id="IPR005543">
    <property type="entry name" value="PASTA_dom"/>
</dbReference>
<comment type="catalytic activity">
    <reaction evidence="9">
        <text>L-seryl-[protein] + ATP = O-phospho-L-seryl-[protein] + ADP + H(+)</text>
        <dbReference type="Rhea" id="RHEA:17989"/>
        <dbReference type="Rhea" id="RHEA-COMP:9863"/>
        <dbReference type="Rhea" id="RHEA-COMP:11604"/>
        <dbReference type="ChEBI" id="CHEBI:15378"/>
        <dbReference type="ChEBI" id="CHEBI:29999"/>
        <dbReference type="ChEBI" id="CHEBI:30616"/>
        <dbReference type="ChEBI" id="CHEBI:83421"/>
        <dbReference type="ChEBI" id="CHEBI:456216"/>
        <dbReference type="EC" id="2.7.11.1"/>
    </reaction>
</comment>
<feature type="domain" description="Protein kinase" evidence="12">
    <location>
        <begin position="12"/>
        <end position="290"/>
    </location>
</feature>
<dbReference type="SUPFAM" id="SSF56112">
    <property type="entry name" value="Protein kinase-like (PK-like)"/>
    <property type="match status" value="1"/>
</dbReference>
<feature type="compositionally biased region" description="Polar residues" evidence="11">
    <location>
        <begin position="382"/>
        <end position="399"/>
    </location>
</feature>
<dbReference type="EMBL" id="WBZJ01000004">
    <property type="protein sequence ID" value="KAB3519154.1"/>
    <property type="molecule type" value="Genomic_DNA"/>
</dbReference>
<evidence type="ECO:0000313" key="14">
    <source>
        <dbReference type="EMBL" id="KAB3519154.1"/>
    </source>
</evidence>
<feature type="binding site" evidence="10">
    <location>
        <position position="41"/>
    </location>
    <ligand>
        <name>ATP</name>
        <dbReference type="ChEBI" id="CHEBI:30616"/>
    </ligand>
</feature>
<dbReference type="Pfam" id="PF00069">
    <property type="entry name" value="Pkinase"/>
    <property type="match status" value="1"/>
</dbReference>
<feature type="compositionally biased region" description="Low complexity" evidence="11">
    <location>
        <begin position="341"/>
        <end position="353"/>
    </location>
</feature>
<evidence type="ECO:0000256" key="9">
    <source>
        <dbReference type="ARBA" id="ARBA00048679"/>
    </source>
</evidence>
<dbReference type="Proteomes" id="UP000436181">
    <property type="component" value="Unassembled WGS sequence"/>
</dbReference>
<keyword evidence="4" id="KW-0677">Repeat</keyword>
<evidence type="ECO:0000259" key="12">
    <source>
        <dbReference type="PROSITE" id="PS50011"/>
    </source>
</evidence>
<dbReference type="Gene3D" id="3.30.10.20">
    <property type="match status" value="4"/>
</dbReference>
<evidence type="ECO:0000256" key="6">
    <source>
        <dbReference type="ARBA" id="ARBA00022777"/>
    </source>
</evidence>
<dbReference type="PROSITE" id="PS51178">
    <property type="entry name" value="PASTA"/>
    <property type="match status" value="4"/>
</dbReference>
<dbReference type="Gene3D" id="3.30.200.20">
    <property type="entry name" value="Phosphorylase Kinase, domain 1"/>
    <property type="match status" value="1"/>
</dbReference>
<evidence type="ECO:0000256" key="7">
    <source>
        <dbReference type="ARBA" id="ARBA00022840"/>
    </source>
</evidence>
<keyword evidence="6 14" id="KW-0418">Kinase</keyword>
<keyword evidence="2 14" id="KW-0723">Serine/threonine-protein kinase</keyword>
<evidence type="ECO:0000256" key="8">
    <source>
        <dbReference type="ARBA" id="ARBA00047899"/>
    </source>
</evidence>
<evidence type="ECO:0000313" key="15">
    <source>
        <dbReference type="Proteomes" id="UP000436181"/>
    </source>
</evidence>
<dbReference type="PANTHER" id="PTHR43289">
    <property type="entry name" value="MITOGEN-ACTIVATED PROTEIN KINASE KINASE KINASE 20-RELATED"/>
    <property type="match status" value="1"/>
</dbReference>
<dbReference type="RefSeq" id="WP_151844806.1">
    <property type="nucleotide sequence ID" value="NZ_WBZJ01000004.1"/>
</dbReference>
<feature type="compositionally biased region" description="Polar residues" evidence="11">
    <location>
        <begin position="573"/>
        <end position="584"/>
    </location>
</feature>
<feature type="domain" description="PASTA" evidence="13">
    <location>
        <begin position="662"/>
        <end position="731"/>
    </location>
</feature>
<dbReference type="SMART" id="SM00740">
    <property type="entry name" value="PASTA"/>
    <property type="match status" value="4"/>
</dbReference>
<dbReference type="GO" id="GO:0004674">
    <property type="term" value="F:protein serine/threonine kinase activity"/>
    <property type="evidence" value="ECO:0007669"/>
    <property type="project" value="UniProtKB-KW"/>
</dbReference>
<keyword evidence="7 10" id="KW-0067">ATP-binding</keyword>
<dbReference type="SMART" id="SM00220">
    <property type="entry name" value="S_TKc"/>
    <property type="match status" value="1"/>
</dbReference>
<sequence>MDRIGTTLGGRYRLSAKIGTGGMSVVYAATDELLGRDVAVKMMRPDLARDHSFLERFRREAQNAAKLNHQAIVAVYDTGETPEYDEAVPYIVMERVHGETLRDIIQDRGTMSLSEAATIMAQVCDALHFSHEAGIIHRDIKPANIMITNTGMVKVMDFGIARALSDSSSAMTQTAAVIGTAQYLSPEQARGKSADARSDIYAAGCVLFELATGQPPFQGESPFSVAFQHVQDQVKNPSSVPGMHLSKREALSLDSIILTSMAKSPSDRYDDAQQMATDLRRLADDQLPLVAQPYTEEAQGDGTAGGTGAGGAGRAGLAGLAGGAAGAAGAGLAGAAGAAGSGADAAGAAGGADNNPETTILPTQQPGANSANAYPETAYDQAGQNTSGQPSNPNYNHANHTGAPYGGPEEGEAGVVEEKDNAPRRSKTTIALWTISTLLLLGAGGYIGYRVIDDNNSSSNSSHDVTLPKVANKPRDIAEKELTNLGLKVTTEERPDHDIARGNAIGTDPGEGSTLPSGSTVTLLISAGKELTEVPDLTGMNTSEASDALRHAKLQLNSEVREDTSDDVPAGNIITQNPPQGTHVSVGTKVTITVSTGKEKATVPTVSGQDLDDARTKLEAAGFKVTVKQVDSPEPLNKVLSASGEGQRMERDSEITLTVSRNNQISMPNLTGMKYSDAVDELRRAGWTGGGVERTETSTNDLLKVDTVAHQSISAGTTIDKNAQVRVDVFVFALLP</sequence>
<keyword evidence="5 10" id="KW-0547">Nucleotide-binding</keyword>
<evidence type="ECO:0000256" key="10">
    <source>
        <dbReference type="PROSITE-ProRule" id="PRU10141"/>
    </source>
</evidence>
<dbReference type="InterPro" id="IPR017441">
    <property type="entry name" value="Protein_kinase_ATP_BS"/>
</dbReference>
<gene>
    <name evidence="14" type="ORF">F8377_09105</name>
</gene>
<comment type="caution">
    <text evidence="14">The sequence shown here is derived from an EMBL/GenBank/DDBJ whole genome shotgun (WGS) entry which is preliminary data.</text>
</comment>
<name>A0ABQ6VC57_9CORY</name>
<dbReference type="InterPro" id="IPR000719">
    <property type="entry name" value="Prot_kinase_dom"/>
</dbReference>
<dbReference type="PROSITE" id="PS00108">
    <property type="entry name" value="PROTEIN_KINASE_ST"/>
    <property type="match status" value="1"/>
</dbReference>
<dbReference type="CDD" id="cd14014">
    <property type="entry name" value="STKc_PknB_like"/>
    <property type="match status" value="1"/>
</dbReference>
<dbReference type="CDD" id="cd06577">
    <property type="entry name" value="PASTA_pknB"/>
    <property type="match status" value="4"/>
</dbReference>
<dbReference type="EC" id="2.7.11.1" evidence="1"/>
<dbReference type="InterPro" id="IPR011009">
    <property type="entry name" value="Kinase-like_dom_sf"/>
</dbReference>
<dbReference type="PROSITE" id="PS50011">
    <property type="entry name" value="PROTEIN_KINASE_DOM"/>
    <property type="match status" value="1"/>
</dbReference>
<evidence type="ECO:0000256" key="5">
    <source>
        <dbReference type="ARBA" id="ARBA00022741"/>
    </source>
</evidence>
<dbReference type="InterPro" id="IPR008271">
    <property type="entry name" value="Ser/Thr_kinase_AS"/>
</dbReference>
<dbReference type="PROSITE" id="PS00107">
    <property type="entry name" value="PROTEIN_KINASE_ATP"/>
    <property type="match status" value="1"/>
</dbReference>
<feature type="domain" description="PASTA" evidence="13">
    <location>
        <begin position="528"/>
        <end position="596"/>
    </location>
</feature>
<evidence type="ECO:0000256" key="4">
    <source>
        <dbReference type="ARBA" id="ARBA00022737"/>
    </source>
</evidence>
<evidence type="ECO:0000259" key="13">
    <source>
        <dbReference type="PROSITE" id="PS51178"/>
    </source>
</evidence>
<comment type="catalytic activity">
    <reaction evidence="8">
        <text>L-threonyl-[protein] + ATP = O-phospho-L-threonyl-[protein] + ADP + H(+)</text>
        <dbReference type="Rhea" id="RHEA:46608"/>
        <dbReference type="Rhea" id="RHEA-COMP:11060"/>
        <dbReference type="Rhea" id="RHEA-COMP:11605"/>
        <dbReference type="ChEBI" id="CHEBI:15378"/>
        <dbReference type="ChEBI" id="CHEBI:30013"/>
        <dbReference type="ChEBI" id="CHEBI:30616"/>
        <dbReference type="ChEBI" id="CHEBI:61977"/>
        <dbReference type="ChEBI" id="CHEBI:456216"/>
        <dbReference type="EC" id="2.7.11.1"/>
    </reaction>
</comment>
<feature type="region of interest" description="Disordered" evidence="11">
    <location>
        <begin position="333"/>
        <end position="424"/>
    </location>
</feature>
<evidence type="ECO:0000256" key="2">
    <source>
        <dbReference type="ARBA" id="ARBA00022527"/>
    </source>
</evidence>
<feature type="domain" description="PASTA" evidence="13">
    <location>
        <begin position="461"/>
        <end position="527"/>
    </location>
</feature>
<keyword evidence="15" id="KW-1185">Reference proteome</keyword>
<evidence type="ECO:0000256" key="3">
    <source>
        <dbReference type="ARBA" id="ARBA00022679"/>
    </source>
</evidence>